<dbReference type="Pfam" id="PF24716">
    <property type="entry name" value="WapI"/>
    <property type="match status" value="1"/>
</dbReference>
<keyword evidence="2" id="KW-1185">Reference proteome</keyword>
<organism evidence="1 2">
    <name type="scientific">Papillibacter cinnamivorans DSM 12816</name>
    <dbReference type="NCBI Taxonomy" id="1122930"/>
    <lineage>
        <taxon>Bacteria</taxon>
        <taxon>Bacillati</taxon>
        <taxon>Bacillota</taxon>
        <taxon>Clostridia</taxon>
        <taxon>Eubacteriales</taxon>
        <taxon>Oscillospiraceae</taxon>
        <taxon>Papillibacter</taxon>
    </lineage>
</organism>
<evidence type="ECO:0000313" key="2">
    <source>
        <dbReference type="Proteomes" id="UP000192790"/>
    </source>
</evidence>
<sequence length="149" mass="17052">MLAFKLEGNDCYIELTIEEVWGYPNETSYGGGYGAKGQLTIKAGEYSVDNATHYFTTGELYRFMQELQQCYNKLEGEIYLDNTEHELDLKCTFNRKGHVVINGRFQSRPDIQTFLIFELRTDQTQIPAAIFALKRVAEIFGDDKGIKGK</sequence>
<name>A0A1W1YIL4_9FIRM</name>
<dbReference type="AlphaFoldDB" id="A0A1W1YIL4"/>
<dbReference type="EMBL" id="FWXW01000001">
    <property type="protein sequence ID" value="SMC35962.1"/>
    <property type="molecule type" value="Genomic_DNA"/>
</dbReference>
<protein>
    <submittedName>
        <fullName evidence="1">Uncharacterized protein</fullName>
    </submittedName>
</protein>
<proteinExistence type="predicted"/>
<reference evidence="1 2" key="1">
    <citation type="submission" date="2017-04" db="EMBL/GenBank/DDBJ databases">
        <authorList>
            <person name="Afonso C.L."/>
            <person name="Miller P.J."/>
            <person name="Scott M.A."/>
            <person name="Spackman E."/>
            <person name="Goraichik I."/>
            <person name="Dimitrov K.M."/>
            <person name="Suarez D.L."/>
            <person name="Swayne D.E."/>
        </authorList>
    </citation>
    <scope>NUCLEOTIDE SEQUENCE [LARGE SCALE GENOMIC DNA]</scope>
    <source>
        <strain evidence="1 2">DSM 12816</strain>
    </source>
</reference>
<gene>
    <name evidence="1" type="ORF">SAMN02745168_0448</name>
</gene>
<dbReference type="Proteomes" id="UP000192790">
    <property type="component" value="Unassembled WGS sequence"/>
</dbReference>
<evidence type="ECO:0000313" key="1">
    <source>
        <dbReference type="EMBL" id="SMC35962.1"/>
    </source>
</evidence>
<dbReference type="InterPro" id="IPR056510">
    <property type="entry name" value="WapI"/>
</dbReference>
<accession>A0A1W1YIL4</accession>